<gene>
    <name evidence="1" type="ORF">H8706_01880</name>
</gene>
<name>A0A926ISK3_9FIRM</name>
<proteinExistence type="predicted"/>
<organism evidence="1 2">
    <name type="scientific">Qingrenia yutianensis</name>
    <dbReference type="NCBI Taxonomy" id="2763676"/>
    <lineage>
        <taxon>Bacteria</taxon>
        <taxon>Bacillati</taxon>
        <taxon>Bacillota</taxon>
        <taxon>Clostridia</taxon>
        <taxon>Eubacteriales</taxon>
        <taxon>Oscillospiraceae</taxon>
        <taxon>Qingrenia</taxon>
    </lineage>
</organism>
<sequence>MSNTILTKRIGMTTYKVNVFFSENAKETMEEKFLRIISHYQLASGENCGIINVSQMSRSA</sequence>
<evidence type="ECO:0000313" key="1">
    <source>
        <dbReference type="EMBL" id="MBC8595620.1"/>
    </source>
</evidence>
<accession>A0A926ISK3</accession>
<dbReference type="AlphaFoldDB" id="A0A926ISK3"/>
<dbReference type="EMBL" id="JACRTE010000002">
    <property type="protein sequence ID" value="MBC8595620.1"/>
    <property type="molecule type" value="Genomic_DNA"/>
</dbReference>
<comment type="caution">
    <text evidence="1">The sequence shown here is derived from an EMBL/GenBank/DDBJ whole genome shotgun (WGS) entry which is preliminary data.</text>
</comment>
<dbReference type="RefSeq" id="WP_262431285.1">
    <property type="nucleotide sequence ID" value="NZ_JACRTE010000002.1"/>
</dbReference>
<reference evidence="1" key="1">
    <citation type="submission" date="2020-08" db="EMBL/GenBank/DDBJ databases">
        <title>Genome public.</title>
        <authorList>
            <person name="Liu C."/>
            <person name="Sun Q."/>
        </authorList>
    </citation>
    <scope>NUCLEOTIDE SEQUENCE</scope>
    <source>
        <strain evidence="1">NSJ-50</strain>
    </source>
</reference>
<dbReference type="InterPro" id="IPR026990">
    <property type="entry name" value="TnpW"/>
</dbReference>
<dbReference type="Proteomes" id="UP000647416">
    <property type="component" value="Unassembled WGS sequence"/>
</dbReference>
<dbReference type="Pfam" id="PF14202">
    <property type="entry name" value="TnpW"/>
    <property type="match status" value="1"/>
</dbReference>
<protein>
    <submittedName>
        <fullName evidence="1">Transposon-encoded TnpW family protein</fullName>
    </submittedName>
</protein>
<keyword evidence="2" id="KW-1185">Reference proteome</keyword>
<evidence type="ECO:0000313" key="2">
    <source>
        <dbReference type="Proteomes" id="UP000647416"/>
    </source>
</evidence>